<comment type="caution">
    <text evidence="3">The sequence shown here is derived from an EMBL/GenBank/DDBJ whole genome shotgun (WGS) entry which is preliminary data.</text>
</comment>
<keyword evidence="4" id="KW-1185">Reference proteome</keyword>
<reference evidence="3 4" key="2">
    <citation type="submission" date="2018-03" db="EMBL/GenBank/DDBJ databases">
        <title>The ancient ancestry and fast evolution of plastids.</title>
        <authorList>
            <person name="Moore K.R."/>
            <person name="Magnabosco C."/>
            <person name="Momper L."/>
            <person name="Gold D.A."/>
            <person name="Bosak T."/>
            <person name="Fournier G.P."/>
        </authorList>
    </citation>
    <scope>NUCLEOTIDE SEQUENCE [LARGE SCALE GENOMIC DNA]</scope>
    <source>
        <strain evidence="3 4">ULC18</strain>
    </source>
</reference>
<protein>
    <submittedName>
        <fullName evidence="3">Integrase</fullName>
    </submittedName>
</protein>
<dbReference type="OrthoDB" id="421803at2"/>
<accession>A0A2T1EB52</accession>
<dbReference type="PROSITE" id="PS51898">
    <property type="entry name" value="TYR_RECOMBINASE"/>
    <property type="match status" value="1"/>
</dbReference>
<dbReference type="InterPro" id="IPR002104">
    <property type="entry name" value="Integrase_catalytic"/>
</dbReference>
<evidence type="ECO:0000313" key="4">
    <source>
        <dbReference type="Proteomes" id="UP000239576"/>
    </source>
</evidence>
<evidence type="ECO:0000313" key="3">
    <source>
        <dbReference type="EMBL" id="PSB29931.1"/>
    </source>
</evidence>
<dbReference type="Gene3D" id="1.10.443.10">
    <property type="entry name" value="Intergrase catalytic core"/>
    <property type="match status" value="1"/>
</dbReference>
<feature type="domain" description="Tyr recombinase" evidence="2">
    <location>
        <begin position="198"/>
        <end position="362"/>
    </location>
</feature>
<evidence type="ECO:0000259" key="2">
    <source>
        <dbReference type="PROSITE" id="PS51898"/>
    </source>
</evidence>
<dbReference type="EMBL" id="PVWK01000057">
    <property type="protein sequence ID" value="PSB29931.1"/>
    <property type="molecule type" value="Genomic_DNA"/>
</dbReference>
<dbReference type="GO" id="GO:0006310">
    <property type="term" value="P:DNA recombination"/>
    <property type="evidence" value="ECO:0007669"/>
    <property type="project" value="UniProtKB-KW"/>
</dbReference>
<keyword evidence="1" id="KW-0233">DNA recombination</keyword>
<dbReference type="GO" id="GO:0015074">
    <property type="term" value="P:DNA integration"/>
    <property type="evidence" value="ECO:0007669"/>
    <property type="project" value="InterPro"/>
</dbReference>
<reference evidence="4" key="1">
    <citation type="submission" date="2018-02" db="EMBL/GenBank/DDBJ databases">
        <authorList>
            <person name="Moore K."/>
            <person name="Momper L."/>
        </authorList>
    </citation>
    <scope>NUCLEOTIDE SEQUENCE [LARGE SCALE GENOMIC DNA]</scope>
    <source>
        <strain evidence="4">ULC18</strain>
    </source>
</reference>
<gene>
    <name evidence="3" type="ORF">C7B82_10285</name>
</gene>
<organism evidence="3 4">
    <name type="scientific">Stenomitos frigidus ULC18</name>
    <dbReference type="NCBI Taxonomy" id="2107698"/>
    <lineage>
        <taxon>Bacteria</taxon>
        <taxon>Bacillati</taxon>
        <taxon>Cyanobacteriota</taxon>
        <taxon>Cyanophyceae</taxon>
        <taxon>Leptolyngbyales</taxon>
        <taxon>Leptolyngbyaceae</taxon>
        <taxon>Stenomitos</taxon>
    </lineage>
</organism>
<dbReference type="RefSeq" id="WP_106256212.1">
    <property type="nucleotide sequence ID" value="NZ_CAWNSW010000007.1"/>
</dbReference>
<dbReference type="AlphaFoldDB" id="A0A2T1EB52"/>
<dbReference type="InterPro" id="IPR013762">
    <property type="entry name" value="Integrase-like_cat_sf"/>
</dbReference>
<dbReference type="InterPro" id="IPR011010">
    <property type="entry name" value="DNA_brk_join_enz"/>
</dbReference>
<dbReference type="Proteomes" id="UP000239576">
    <property type="component" value="Unassembled WGS sequence"/>
</dbReference>
<sequence>MTDLVTVPQNGLDIDGRIAQSNGRLKASKLPVSIERRGGTLWLRGTFPPKPGAARTQPYRQKLALGVKANPAGVQHAEKQARLMGAQLNLQQFVWADWIECDRSSVATVAAWVQRFSREYQGTVEPITWQKDYCNAFLKLPQDAPLTVELLKDVLLKVKPNSRTQRRCALAFGRLAVFAGLNADFKHLRGGYSSDKSPDPRNIPSDALIAQCWQQIADPGWRWAFGMMATFGLRSHEVFYLDTEELQAGGWMIAVKEGKTGRRMVWSCYPEWVEAFGLRSPVLPAVTGTEHADYTQRASQWFGRADYIPFTALDLRHAWAIRTLACGLPYSEAAAQMGHSVTVHEKTYHRWITKETRQKLFDAVMWRSDRPLPPTS</sequence>
<dbReference type="SUPFAM" id="SSF56349">
    <property type="entry name" value="DNA breaking-rejoining enzymes"/>
    <property type="match status" value="1"/>
</dbReference>
<evidence type="ECO:0000256" key="1">
    <source>
        <dbReference type="ARBA" id="ARBA00023172"/>
    </source>
</evidence>
<proteinExistence type="predicted"/>
<name>A0A2T1EB52_9CYAN</name>
<dbReference type="GO" id="GO:0003677">
    <property type="term" value="F:DNA binding"/>
    <property type="evidence" value="ECO:0007669"/>
    <property type="project" value="InterPro"/>
</dbReference>